<protein>
    <recommendedName>
        <fullName evidence="2">PRL2-8</fullName>
    </recommendedName>
</protein>
<accession>Q58IL0</accession>
<reference evidence="1" key="1">
    <citation type="journal article" date="2008" name="Appl. Environ. Microbiol.">
        <title>Characterization of replication and conjugation of Streptomyces circular plasmids pFP1 and pFP11 and their ability to propagate in linear mode with artificially attached telomeres.</title>
        <authorList>
            <person name="Zhang R."/>
            <person name="Zeng A."/>
            <person name="Fang P."/>
            <person name="Qin Z."/>
        </authorList>
    </citation>
    <scope>NUCLEOTIDE SEQUENCE</scope>
    <source>
        <strain evidence="1">FQ1</strain>
        <plasmid evidence="1">pFP1</plasmid>
    </source>
</reference>
<gene>
    <name evidence="1" type="ORF">pFP1.32</name>
</gene>
<dbReference type="GeneID" id="39490511"/>
<dbReference type="RefSeq" id="WP_011265268.1">
    <property type="nucleotide sequence ID" value="NC_006912.1"/>
</dbReference>
<proteinExistence type="predicted"/>
<dbReference type="AlphaFoldDB" id="Q58IL0"/>
<organism evidence="1">
    <name type="scientific">Streptomyces sp. FQ1</name>
    <dbReference type="NCBI Taxonomy" id="319426"/>
    <lineage>
        <taxon>Bacteria</taxon>
        <taxon>Bacillati</taxon>
        <taxon>Actinomycetota</taxon>
        <taxon>Actinomycetes</taxon>
        <taxon>Kitasatosporales</taxon>
        <taxon>Streptomycetaceae</taxon>
        <taxon>Streptomyces</taxon>
    </lineage>
</organism>
<name>Q58IL0_9ACTN</name>
<evidence type="ECO:0008006" key="2">
    <source>
        <dbReference type="Google" id="ProtNLM"/>
    </source>
</evidence>
<keyword evidence="1" id="KW-0614">Plasmid</keyword>
<dbReference type="EMBL" id="AY943953">
    <property type="protein sequence ID" value="AAX51373.1"/>
    <property type="molecule type" value="Genomic_DNA"/>
</dbReference>
<geneLocation type="plasmid" evidence="1">
    <name>pFP1</name>
</geneLocation>
<evidence type="ECO:0000313" key="1">
    <source>
        <dbReference type="EMBL" id="AAX51373.1"/>
    </source>
</evidence>
<sequence length="57" mass="6462">MASHKALNPPKGECKQCWLHAYDSREQHKHLKPREDCPACVDHMLNGHGNMIVGADR</sequence>